<evidence type="ECO:0000256" key="1">
    <source>
        <dbReference type="SAM" id="MobiDB-lite"/>
    </source>
</evidence>
<dbReference type="SUPFAM" id="SSF103642">
    <property type="entry name" value="Sec-C motif"/>
    <property type="match status" value="1"/>
</dbReference>
<dbReference type="Pfam" id="PF02810">
    <property type="entry name" value="SEC-C"/>
    <property type="match status" value="1"/>
</dbReference>
<dbReference type="AlphaFoldDB" id="A0A367ZA60"/>
<feature type="region of interest" description="Disordered" evidence="1">
    <location>
        <begin position="354"/>
        <end position="401"/>
    </location>
</feature>
<gene>
    <name evidence="2" type="ORF">OZSIB_4375</name>
</gene>
<comment type="caution">
    <text evidence="2">The sequence shown here is derived from an EMBL/GenBank/DDBJ whole genome shotgun (WGS) entry which is preliminary data.</text>
</comment>
<accession>A0A367ZA60</accession>
<dbReference type="Proteomes" id="UP000252355">
    <property type="component" value="Unassembled WGS sequence"/>
</dbReference>
<dbReference type="InterPro" id="IPR004027">
    <property type="entry name" value="SEC_C_motif"/>
</dbReference>
<evidence type="ECO:0000313" key="3">
    <source>
        <dbReference type="Proteomes" id="UP000252355"/>
    </source>
</evidence>
<protein>
    <recommendedName>
        <fullName evidence="4">SEC-C motif-containing protein</fullName>
    </recommendedName>
</protein>
<dbReference type="Gene3D" id="3.10.450.50">
    <property type="match status" value="1"/>
</dbReference>
<reference evidence="2 3" key="1">
    <citation type="submission" date="2018-05" db="EMBL/GenBank/DDBJ databases">
        <title>A metagenomic window into the 2 km-deep terrestrial subsurface aquifer revealed taxonomically and functionally diverse microbial community comprising novel uncultured bacterial lineages.</title>
        <authorList>
            <person name="Kadnikov V.V."/>
            <person name="Mardanov A.V."/>
            <person name="Beletsky A.V."/>
            <person name="Banks D."/>
            <person name="Pimenov N.V."/>
            <person name="Frank Y.A."/>
            <person name="Karnachuk O.V."/>
            <person name="Ravin N.V."/>
        </authorList>
    </citation>
    <scope>NUCLEOTIDE SEQUENCE [LARGE SCALE GENOMIC DNA]</scope>
    <source>
        <strain evidence="2">BY5</strain>
    </source>
</reference>
<proteinExistence type="predicted"/>
<feature type="compositionally biased region" description="Basic and acidic residues" evidence="1">
    <location>
        <begin position="373"/>
        <end position="383"/>
    </location>
</feature>
<name>A0A367ZA60_9BACT</name>
<evidence type="ECO:0000313" key="2">
    <source>
        <dbReference type="EMBL" id="RCK74639.1"/>
    </source>
</evidence>
<sequence length="424" mass="47870">MFCPACPTVIIDEEQIKRAVGKRKSSFQVIGTEDPRTHQATLFDTYDGHFCLYFRDKKGKTSPLFKYYAPRIGPANEALVPPAPPLSFGSPLGWFFKFAEGPHAGKLFAYVIKVCQAPTCPCPELRFDVHEVLDDGSALNHDGVMDWFDYNVEEEVCHQRPGVPSSAMPEDHVGWSFQKALTKADKELLRSYFSLEKEDQVEAIDPETAHIDFPLELVQKSEMLFFQDVFPAATGHDYFTWNGQHWLWRDMYCLEPGCTCEEVCLYFFPEGGSCNENGAQLPAYSMIFDLQTKTWKSVKPQPGKNLPPPLPVEMQQGDWVRAKDYPALWSKRRTLLRRLFARWLVRQGYAGGTRRSRDRHSALPSVRGSEAWSPREEPHEETIARPITPAPASAEPGRNDPCPCGSGLKYKKCCLGRASPPAAS</sequence>
<dbReference type="EMBL" id="QOQW01000042">
    <property type="protein sequence ID" value="RCK74639.1"/>
    <property type="molecule type" value="Genomic_DNA"/>
</dbReference>
<organism evidence="2 3">
    <name type="scientific">Candidatus Ozemobacter sibiricus</name>
    <dbReference type="NCBI Taxonomy" id="2268124"/>
    <lineage>
        <taxon>Bacteria</taxon>
        <taxon>Candidatus Ozemobacteria</taxon>
        <taxon>Candidatus Ozemobacterales</taxon>
        <taxon>Candidatus Ozemobacteraceae</taxon>
        <taxon>Candidatus Ozemobacter</taxon>
    </lineage>
</organism>
<evidence type="ECO:0008006" key="4">
    <source>
        <dbReference type="Google" id="ProtNLM"/>
    </source>
</evidence>